<comment type="caution">
    <text evidence="2">The sequence shown here is derived from an EMBL/GenBank/DDBJ whole genome shotgun (WGS) entry which is preliminary data.</text>
</comment>
<reference evidence="2 3" key="1">
    <citation type="journal article" date="2019" name="Nat. Microbiol.">
        <title>Mediterranean grassland soil C-N compound turnover is dependent on rainfall and depth, and is mediated by genomically divergent microorganisms.</title>
        <authorList>
            <person name="Diamond S."/>
            <person name="Andeer P.F."/>
            <person name="Li Z."/>
            <person name="Crits-Christoph A."/>
            <person name="Burstein D."/>
            <person name="Anantharaman K."/>
            <person name="Lane K.R."/>
            <person name="Thomas B.C."/>
            <person name="Pan C."/>
            <person name="Northen T.R."/>
            <person name="Banfield J.F."/>
        </authorList>
    </citation>
    <scope>NUCLEOTIDE SEQUENCE [LARGE SCALE GENOMIC DNA]</scope>
    <source>
        <strain evidence="2">WS_3</strain>
    </source>
</reference>
<gene>
    <name evidence="2" type="ORF">E6K73_05130</name>
</gene>
<dbReference type="GO" id="GO:0004386">
    <property type="term" value="F:helicase activity"/>
    <property type="evidence" value="ECO:0007669"/>
    <property type="project" value="UniProtKB-KW"/>
</dbReference>
<feature type="domain" description="ATP-dependent helicase C-terminal" evidence="1">
    <location>
        <begin position="2"/>
        <end position="59"/>
    </location>
</feature>
<evidence type="ECO:0000313" key="2">
    <source>
        <dbReference type="EMBL" id="TMQ51698.1"/>
    </source>
</evidence>
<dbReference type="GO" id="GO:0016818">
    <property type="term" value="F:hydrolase activity, acting on acid anhydrides, in phosphorus-containing anhydrides"/>
    <property type="evidence" value="ECO:0007669"/>
    <property type="project" value="InterPro"/>
</dbReference>
<dbReference type="Pfam" id="PF13307">
    <property type="entry name" value="Helicase_C_2"/>
    <property type="match status" value="1"/>
</dbReference>
<protein>
    <submittedName>
        <fullName evidence="2">ATP-dependent helicase</fullName>
    </submittedName>
</protein>
<keyword evidence="2" id="KW-0067">ATP-binding</keyword>
<dbReference type="InterPro" id="IPR027417">
    <property type="entry name" value="P-loop_NTPase"/>
</dbReference>
<keyword evidence="2" id="KW-0378">Hydrolase</keyword>
<evidence type="ECO:0000259" key="1">
    <source>
        <dbReference type="Pfam" id="PF13307"/>
    </source>
</evidence>
<dbReference type="GO" id="GO:0005524">
    <property type="term" value="F:ATP binding"/>
    <property type="evidence" value="ECO:0007669"/>
    <property type="project" value="InterPro"/>
</dbReference>
<dbReference type="EMBL" id="VBOT01000059">
    <property type="protein sequence ID" value="TMQ51698.1"/>
    <property type="molecule type" value="Genomic_DNA"/>
</dbReference>
<evidence type="ECO:0000313" key="3">
    <source>
        <dbReference type="Proteomes" id="UP000320184"/>
    </source>
</evidence>
<dbReference type="Gene3D" id="3.40.50.300">
    <property type="entry name" value="P-loop containing nucleotide triphosphate hydrolases"/>
    <property type="match status" value="1"/>
</dbReference>
<accession>A0A538SJZ9</accession>
<dbReference type="InterPro" id="IPR006555">
    <property type="entry name" value="ATP-dep_Helicase_C"/>
</dbReference>
<sequence length="79" mass="9037">LRERGLDPFHHDVVPEAVLRFRQGIGRLIRRADDRGVLVVCDPRLQSASYRKPFLEALPVAPVVMRDKRAVALEAARFF</sequence>
<dbReference type="GO" id="GO:0006139">
    <property type="term" value="P:nucleobase-containing compound metabolic process"/>
    <property type="evidence" value="ECO:0007669"/>
    <property type="project" value="InterPro"/>
</dbReference>
<name>A0A538SJZ9_UNCEI</name>
<organism evidence="2 3">
    <name type="scientific">Eiseniibacteriota bacterium</name>
    <dbReference type="NCBI Taxonomy" id="2212470"/>
    <lineage>
        <taxon>Bacteria</taxon>
        <taxon>Candidatus Eiseniibacteriota</taxon>
    </lineage>
</organism>
<keyword evidence="2" id="KW-0547">Nucleotide-binding</keyword>
<proteinExistence type="predicted"/>
<dbReference type="Proteomes" id="UP000320184">
    <property type="component" value="Unassembled WGS sequence"/>
</dbReference>
<keyword evidence="2" id="KW-0347">Helicase</keyword>
<feature type="non-terminal residue" evidence="2">
    <location>
        <position position="1"/>
    </location>
</feature>
<dbReference type="AlphaFoldDB" id="A0A538SJZ9"/>
<feature type="non-terminal residue" evidence="2">
    <location>
        <position position="79"/>
    </location>
</feature>
<dbReference type="GO" id="GO:0003676">
    <property type="term" value="F:nucleic acid binding"/>
    <property type="evidence" value="ECO:0007669"/>
    <property type="project" value="InterPro"/>
</dbReference>